<dbReference type="GO" id="GO:0005886">
    <property type="term" value="C:plasma membrane"/>
    <property type="evidence" value="ECO:0007669"/>
    <property type="project" value="TreeGrafter"/>
</dbReference>
<dbReference type="InterPro" id="IPR050860">
    <property type="entry name" value="FeoB_GTPase"/>
</dbReference>
<dbReference type="Pfam" id="PF02421">
    <property type="entry name" value="FeoB_N"/>
    <property type="match status" value="1"/>
</dbReference>
<proteinExistence type="predicted"/>
<evidence type="ECO:0000259" key="1">
    <source>
        <dbReference type="PROSITE" id="PS51711"/>
    </source>
</evidence>
<dbReference type="InterPro" id="IPR030389">
    <property type="entry name" value="G_FEOB_dom"/>
</dbReference>
<dbReference type="InterPro" id="IPR027417">
    <property type="entry name" value="P-loop_NTPase"/>
</dbReference>
<protein>
    <submittedName>
        <fullName evidence="2">GTP-binding protein</fullName>
    </submittedName>
</protein>
<evidence type="ECO:0000313" key="2">
    <source>
        <dbReference type="EMBL" id="TEU03544.1"/>
    </source>
</evidence>
<sequence>MRILLMGHPNVGKSAVFNRLTGARVTESNYPGTTVDYTKGRVRIEGDSFEIIDVPGAFSLEPKDKAEEVAVKMLEENKEAVAICVIDASKMERGLYLALQVIEKGYPVVIALNMWDIAQDKNIEIDVKELEDILTVPVVPVTAISGEGIRELALRIKEASLVKIEKIIEKAGN</sequence>
<dbReference type="CDD" id="cd01879">
    <property type="entry name" value="FeoB"/>
    <property type="match status" value="1"/>
</dbReference>
<dbReference type="PROSITE" id="PS51711">
    <property type="entry name" value="G_FEOB"/>
    <property type="match status" value="1"/>
</dbReference>
<accession>A0A523ZIG5</accession>
<comment type="caution">
    <text evidence="2">The sequence shown here is derived from an EMBL/GenBank/DDBJ whole genome shotgun (WGS) entry which is preliminary data.</text>
</comment>
<dbReference type="PANTHER" id="PTHR43185:SF1">
    <property type="entry name" value="FE(2+) TRANSPORTER FEOB"/>
    <property type="match status" value="1"/>
</dbReference>
<name>A0A523ZIG5_UNCAE</name>
<reference evidence="2 3" key="1">
    <citation type="submission" date="2019-03" db="EMBL/GenBank/DDBJ databases">
        <title>Metabolic potential of uncultured bacteria and archaea associated with petroleum seepage in deep-sea sediments.</title>
        <authorList>
            <person name="Dong X."/>
            <person name="Hubert C."/>
        </authorList>
    </citation>
    <scope>NUCLEOTIDE SEQUENCE [LARGE SCALE GENOMIC DNA]</scope>
    <source>
        <strain evidence="2">E26_bin6</strain>
    </source>
</reference>
<dbReference type="PRINTS" id="PR00326">
    <property type="entry name" value="GTP1OBG"/>
</dbReference>
<feature type="domain" description="FeoB-type G" evidence="1">
    <location>
        <begin position="1"/>
        <end position="162"/>
    </location>
</feature>
<dbReference type="PANTHER" id="PTHR43185">
    <property type="entry name" value="FERROUS IRON TRANSPORT PROTEIN B"/>
    <property type="match status" value="1"/>
</dbReference>
<dbReference type="InterPro" id="IPR005225">
    <property type="entry name" value="Small_GTP-bd"/>
</dbReference>
<dbReference type="GO" id="GO:0005525">
    <property type="term" value="F:GTP binding"/>
    <property type="evidence" value="ECO:0007669"/>
    <property type="project" value="InterPro"/>
</dbReference>
<dbReference type="NCBIfam" id="TIGR00231">
    <property type="entry name" value="small_GTP"/>
    <property type="match status" value="1"/>
</dbReference>
<dbReference type="InterPro" id="IPR006073">
    <property type="entry name" value="GTP-bd"/>
</dbReference>
<organism evidence="2 3">
    <name type="scientific">Aerophobetes bacterium</name>
    <dbReference type="NCBI Taxonomy" id="2030807"/>
    <lineage>
        <taxon>Bacteria</taxon>
        <taxon>Candidatus Aerophobota</taxon>
    </lineage>
</organism>
<dbReference type="AlphaFoldDB" id="A0A523ZIG5"/>
<dbReference type="SUPFAM" id="SSF52540">
    <property type="entry name" value="P-loop containing nucleoside triphosphate hydrolases"/>
    <property type="match status" value="1"/>
</dbReference>
<dbReference type="GO" id="GO:0015093">
    <property type="term" value="F:ferrous iron transmembrane transporter activity"/>
    <property type="evidence" value="ECO:0007669"/>
    <property type="project" value="TreeGrafter"/>
</dbReference>
<evidence type="ECO:0000313" key="3">
    <source>
        <dbReference type="Proteomes" id="UP000316674"/>
    </source>
</evidence>
<dbReference type="Proteomes" id="UP000316674">
    <property type="component" value="Unassembled WGS sequence"/>
</dbReference>
<gene>
    <name evidence="2" type="ORF">E3I16_00675</name>
</gene>
<dbReference type="Gene3D" id="3.40.50.300">
    <property type="entry name" value="P-loop containing nucleotide triphosphate hydrolases"/>
    <property type="match status" value="1"/>
</dbReference>
<dbReference type="EMBL" id="SOHY01000042">
    <property type="protein sequence ID" value="TEU03544.1"/>
    <property type="molecule type" value="Genomic_DNA"/>
</dbReference>